<sequence>MDNNNHAMMLKYLRESHVLNLATAVDNIPSNRDVFFFLPDDFSNVLYITSPASSKKVMDIQKNPNVSFMTVPTDHDNGVVTSNAATAKLSEKSMAEICPLIAKQIPEWEDTVGEAVADFIVIEIEFETAKIFGDQGIFDLELV</sequence>
<dbReference type="AlphaFoldDB" id="A0A7G9T5T5"/>
<proteinExistence type="predicted"/>
<reference evidence="2 3" key="1">
    <citation type="submission" date="2020-08" db="EMBL/GenBank/DDBJ databases">
        <title>Genome sequence of Weissella diestrammenae KACC 16890T.</title>
        <authorList>
            <person name="Hyun D.-W."/>
            <person name="Bae J.-W."/>
        </authorList>
    </citation>
    <scope>NUCLEOTIDE SEQUENCE [LARGE SCALE GENOMIC DNA]</scope>
    <source>
        <strain evidence="2 3">KACC 16890</strain>
    </source>
</reference>
<dbReference type="RefSeq" id="WP_187529293.1">
    <property type="nucleotide sequence ID" value="NZ_CP060724.1"/>
</dbReference>
<evidence type="ECO:0000259" key="1">
    <source>
        <dbReference type="Pfam" id="PF22696"/>
    </source>
</evidence>
<evidence type="ECO:0000313" key="2">
    <source>
        <dbReference type="EMBL" id="QNN75460.1"/>
    </source>
</evidence>
<dbReference type="EMBL" id="CP060724">
    <property type="protein sequence ID" value="QNN75460.1"/>
    <property type="molecule type" value="Genomic_DNA"/>
</dbReference>
<organism evidence="2 3">
    <name type="scientific">Weissella diestrammenae</name>
    <dbReference type="NCBI Taxonomy" id="1162633"/>
    <lineage>
        <taxon>Bacteria</taxon>
        <taxon>Bacillati</taxon>
        <taxon>Bacillota</taxon>
        <taxon>Bacilli</taxon>
        <taxon>Lactobacillales</taxon>
        <taxon>Lactobacillaceae</taxon>
        <taxon>Weissella</taxon>
    </lineage>
</organism>
<dbReference type="Proteomes" id="UP000515800">
    <property type="component" value="Chromosome"/>
</dbReference>
<protein>
    <submittedName>
        <fullName evidence="2">Pyridoxamine 5'-phosphate oxidase family protein</fullName>
    </submittedName>
</protein>
<dbReference type="SUPFAM" id="SSF50475">
    <property type="entry name" value="FMN-binding split barrel"/>
    <property type="match status" value="1"/>
</dbReference>
<dbReference type="InterPro" id="IPR055196">
    <property type="entry name" value="Putative_PNPOx_2"/>
</dbReference>
<feature type="domain" description="Pyridoxamine 5'-phosphate oxidase-like" evidence="1">
    <location>
        <begin position="18"/>
        <end position="131"/>
    </location>
</feature>
<evidence type="ECO:0000313" key="3">
    <source>
        <dbReference type="Proteomes" id="UP000515800"/>
    </source>
</evidence>
<dbReference type="Gene3D" id="2.30.110.10">
    <property type="entry name" value="Electron Transport, Fmn-binding Protein, Chain A"/>
    <property type="match status" value="1"/>
</dbReference>
<gene>
    <name evidence="2" type="ORF">H9L19_00715</name>
</gene>
<dbReference type="KEGG" id="wdi:H9L19_00715"/>
<dbReference type="InterPro" id="IPR012349">
    <property type="entry name" value="Split_barrel_FMN-bd"/>
</dbReference>
<dbReference type="Pfam" id="PF22696">
    <property type="entry name" value="Putative_PNPOx_2"/>
    <property type="match status" value="1"/>
</dbReference>
<keyword evidence="3" id="KW-1185">Reference proteome</keyword>
<accession>A0A7G9T5T5</accession>
<name>A0A7G9T5T5_9LACO</name>